<protein>
    <submittedName>
        <fullName evidence="1">Uncharacterized protein</fullName>
    </submittedName>
</protein>
<dbReference type="Gene3D" id="3.10.180.10">
    <property type="entry name" value="2,3-Dihydroxybiphenyl 1,2-Dioxygenase, domain 1"/>
    <property type="match status" value="1"/>
</dbReference>
<dbReference type="AlphaFoldDB" id="A0A2V4UWE0"/>
<comment type="caution">
    <text evidence="1">The sequence shown here is derived from an EMBL/GenBank/DDBJ whole genome shotgun (WGS) entry which is preliminary data.</text>
</comment>
<name>A0A2V4UWE0_PAEBA</name>
<dbReference type="InterPro" id="IPR029068">
    <property type="entry name" value="Glyas_Bleomycin-R_OHBP_Dase"/>
</dbReference>
<gene>
    <name evidence="1" type="ORF">DFQ00_12322</name>
</gene>
<accession>A0A2V4UWE0</accession>
<evidence type="ECO:0000313" key="2">
    <source>
        <dbReference type="Proteomes" id="UP000247790"/>
    </source>
</evidence>
<proteinExistence type="predicted"/>
<dbReference type="EMBL" id="QJSW01000023">
    <property type="protein sequence ID" value="PYE44383.1"/>
    <property type="molecule type" value="Genomic_DNA"/>
</dbReference>
<reference evidence="1 2" key="1">
    <citation type="submission" date="2018-06" db="EMBL/GenBank/DDBJ databases">
        <title>Genomic Encyclopedia of Type Strains, Phase III (KMG-III): the genomes of soil and plant-associated and newly described type strains.</title>
        <authorList>
            <person name="Whitman W."/>
        </authorList>
    </citation>
    <scope>NUCLEOTIDE SEQUENCE [LARGE SCALE GENOMIC DNA]</scope>
    <source>
        <strain evidence="1 2">CECT 7022</strain>
    </source>
</reference>
<evidence type="ECO:0000313" key="1">
    <source>
        <dbReference type="EMBL" id="PYE44383.1"/>
    </source>
</evidence>
<dbReference type="Proteomes" id="UP000247790">
    <property type="component" value="Unassembled WGS sequence"/>
</dbReference>
<dbReference type="RefSeq" id="WP_341866285.1">
    <property type="nucleotide sequence ID" value="NZ_CP054614.1"/>
</dbReference>
<dbReference type="SUPFAM" id="SSF54593">
    <property type="entry name" value="Glyoxalase/Bleomycin resistance protein/Dihydroxybiphenyl dioxygenase"/>
    <property type="match status" value="1"/>
</dbReference>
<organism evidence="1 2">
    <name type="scientific">Paenibacillus barcinonensis</name>
    <dbReference type="NCBI Taxonomy" id="198119"/>
    <lineage>
        <taxon>Bacteria</taxon>
        <taxon>Bacillati</taxon>
        <taxon>Bacillota</taxon>
        <taxon>Bacilli</taxon>
        <taxon>Bacillales</taxon>
        <taxon>Paenibacillaceae</taxon>
        <taxon>Paenibacillus</taxon>
    </lineage>
</organism>
<sequence length="74" mass="7939">MLPMVMGVKLSNSTKMHSVPGMPHTIGDNVTITINTDTVEEAKSIFGKLEVGGKVHLPIQETFWSPAYGCAAHS</sequence>